<dbReference type="EMBL" id="NTYW01000029">
    <property type="protein sequence ID" value="PES34372.1"/>
    <property type="molecule type" value="Genomic_DNA"/>
</dbReference>
<dbReference type="Proteomes" id="UP000220341">
    <property type="component" value="Unassembled WGS sequence"/>
</dbReference>
<name>A0AAE5P7M6_PRIMG</name>
<accession>A0AAE5P7M6</accession>
<gene>
    <name evidence="1" type="ORF">CN497_20385</name>
</gene>
<organism evidence="1 2">
    <name type="scientific">Priestia megaterium</name>
    <name type="common">Bacillus megaterium</name>
    <dbReference type="NCBI Taxonomy" id="1404"/>
    <lineage>
        <taxon>Bacteria</taxon>
        <taxon>Bacillati</taxon>
        <taxon>Bacillota</taxon>
        <taxon>Bacilli</taxon>
        <taxon>Bacillales</taxon>
        <taxon>Bacillaceae</taxon>
        <taxon>Priestia</taxon>
    </lineage>
</organism>
<evidence type="ECO:0000313" key="1">
    <source>
        <dbReference type="EMBL" id="PES34372.1"/>
    </source>
</evidence>
<reference evidence="1 2" key="1">
    <citation type="submission" date="2017-09" db="EMBL/GenBank/DDBJ databases">
        <title>Large-scale bioinformatics analysis of Bacillus genomes uncovers conserved roles of natural products in bacterial physiology.</title>
        <authorList>
            <consortium name="Agbiome Team Llc"/>
            <person name="Bleich R.M."/>
            <person name="Kirk G.J."/>
            <person name="Santa Maria K.C."/>
            <person name="Allen S.E."/>
            <person name="Farag S."/>
            <person name="Shank E.A."/>
            <person name="Bowers A."/>
        </authorList>
    </citation>
    <scope>NUCLEOTIDE SEQUENCE [LARGE SCALE GENOMIC DNA]</scope>
    <source>
        <strain evidence="1 2">AFS003013</strain>
    </source>
</reference>
<sequence length="297" mass="35394">MSKSQRIWTDEEDLFVTVQYGRMTLQKIGEHLNRSKESVNKRISRLKLRTEETRLRKNWTENQDTFLKENIDTMSNREIGEHLGKVASSVVTRIKVLNLEWKEKVRRWTDEEDEYLLNYYGSASLKHISESLQRTVKALESRLNRLGVYGAKANTTNITVYELAECLQVDVHTVYNWIKNNKMPYKKMVAKTREFMLIDVLIFWGWVEQNRGLINFYKVPKNALVPEPDWVDKQRDIDYLTRPRNENKNWNDEEDTRLRHMFYGEGRTQKEIGELMGRSTRGIQKRLDRLRKMKVTG</sequence>
<proteinExistence type="predicted"/>
<protein>
    <submittedName>
        <fullName evidence="1">Uncharacterized protein</fullName>
    </submittedName>
</protein>
<dbReference type="RefSeq" id="WP_055992248.1">
    <property type="nucleotide sequence ID" value="NZ_CATKQG010000043.1"/>
</dbReference>
<evidence type="ECO:0000313" key="2">
    <source>
        <dbReference type="Proteomes" id="UP000220341"/>
    </source>
</evidence>
<dbReference type="AlphaFoldDB" id="A0AAE5P7M6"/>
<comment type="caution">
    <text evidence="1">The sequence shown here is derived from an EMBL/GenBank/DDBJ whole genome shotgun (WGS) entry which is preliminary data.</text>
</comment>